<protein>
    <submittedName>
        <fullName evidence="6">Ankyrin repeats (3 copies)</fullName>
    </submittedName>
</protein>
<feature type="coiled-coil region" evidence="3">
    <location>
        <begin position="212"/>
        <end position="297"/>
    </location>
</feature>
<dbReference type="PANTHER" id="PTHR24179">
    <property type="entry name" value="PROTEIN PHOSPHATASE 1 REGULATORY SUBUNIT 12"/>
    <property type="match status" value="1"/>
</dbReference>
<evidence type="ECO:0000256" key="1">
    <source>
        <dbReference type="ARBA" id="ARBA00022473"/>
    </source>
</evidence>
<dbReference type="GO" id="GO:0005737">
    <property type="term" value="C:cytoplasm"/>
    <property type="evidence" value="ECO:0007669"/>
    <property type="project" value="TreeGrafter"/>
</dbReference>
<feature type="region of interest" description="Disordered" evidence="4">
    <location>
        <begin position="1"/>
        <end position="46"/>
    </location>
</feature>
<dbReference type="AlphaFoldDB" id="A0AAW1LCD1"/>
<name>A0AAW1LCD1_POPJA</name>
<feature type="region of interest" description="Disordered" evidence="4">
    <location>
        <begin position="127"/>
        <end position="193"/>
    </location>
</feature>
<dbReference type="GO" id="GO:0004857">
    <property type="term" value="F:enzyme inhibitor activity"/>
    <property type="evidence" value="ECO:0007669"/>
    <property type="project" value="TreeGrafter"/>
</dbReference>
<evidence type="ECO:0000256" key="3">
    <source>
        <dbReference type="SAM" id="Coils"/>
    </source>
</evidence>
<gene>
    <name evidence="6" type="ORF">QE152_g13386</name>
</gene>
<dbReference type="GO" id="GO:0019901">
    <property type="term" value="F:protein kinase binding"/>
    <property type="evidence" value="ECO:0007669"/>
    <property type="project" value="InterPro"/>
</dbReference>
<dbReference type="PANTHER" id="PTHR24179:SF21">
    <property type="entry name" value="MYOSIN BINDING SUBUNIT, ISOFORM O"/>
    <property type="match status" value="1"/>
</dbReference>
<dbReference type="Proteomes" id="UP001458880">
    <property type="component" value="Unassembled WGS sequence"/>
</dbReference>
<reference evidence="6 7" key="1">
    <citation type="journal article" date="2024" name="BMC Genomics">
        <title>De novo assembly and annotation of Popillia japonica's genome with initial clues to its potential as an invasive pest.</title>
        <authorList>
            <person name="Cucini C."/>
            <person name="Boschi S."/>
            <person name="Funari R."/>
            <person name="Cardaioli E."/>
            <person name="Iannotti N."/>
            <person name="Marturano G."/>
            <person name="Paoli F."/>
            <person name="Bruttini M."/>
            <person name="Carapelli A."/>
            <person name="Frati F."/>
            <person name="Nardi F."/>
        </authorList>
    </citation>
    <scope>NUCLEOTIDE SEQUENCE [LARGE SCALE GENOMIC DNA]</scope>
    <source>
        <strain evidence="6">DMR45628</strain>
    </source>
</reference>
<dbReference type="InterPro" id="IPR051226">
    <property type="entry name" value="PP1_Regulatory_Subunit"/>
</dbReference>
<organism evidence="6 7">
    <name type="scientific">Popillia japonica</name>
    <name type="common">Japanese beetle</name>
    <dbReference type="NCBI Taxonomy" id="7064"/>
    <lineage>
        <taxon>Eukaryota</taxon>
        <taxon>Metazoa</taxon>
        <taxon>Ecdysozoa</taxon>
        <taxon>Arthropoda</taxon>
        <taxon>Hexapoda</taxon>
        <taxon>Insecta</taxon>
        <taxon>Pterygota</taxon>
        <taxon>Neoptera</taxon>
        <taxon>Endopterygota</taxon>
        <taxon>Coleoptera</taxon>
        <taxon>Polyphaga</taxon>
        <taxon>Scarabaeiformia</taxon>
        <taxon>Scarabaeidae</taxon>
        <taxon>Rutelinae</taxon>
        <taxon>Popillia</taxon>
    </lineage>
</organism>
<feature type="compositionally biased region" description="Low complexity" evidence="4">
    <location>
        <begin position="143"/>
        <end position="160"/>
    </location>
</feature>
<keyword evidence="7" id="KW-1185">Reference proteome</keyword>
<evidence type="ECO:0000313" key="7">
    <source>
        <dbReference type="Proteomes" id="UP001458880"/>
    </source>
</evidence>
<evidence type="ECO:0000313" key="6">
    <source>
        <dbReference type="EMBL" id="KAK9731755.1"/>
    </source>
</evidence>
<keyword evidence="1" id="KW-0217">Developmental protein</keyword>
<proteinExistence type="predicted"/>
<feature type="domain" description="cGMP-dependent protein kinase interacting" evidence="5">
    <location>
        <begin position="207"/>
        <end position="303"/>
    </location>
</feature>
<dbReference type="Pfam" id="PF15898">
    <property type="entry name" value="PRKG1_interact"/>
    <property type="match status" value="1"/>
</dbReference>
<accession>A0AAW1LCD1</accession>
<dbReference type="Gene3D" id="6.10.250.1820">
    <property type="match status" value="1"/>
</dbReference>
<feature type="compositionally biased region" description="Low complexity" evidence="4">
    <location>
        <begin position="17"/>
        <end position="27"/>
    </location>
</feature>
<sequence length="303" mass="33837">MSYRSKQPIPPTRRRSSSAVRSGGTTTNPSSGYHRPRSYMGSHSSPFSSALAAIPSNTPYSSFTPSSAYKNYSSSGYSSNYKSPYFQNTSRSSAGYASLTIPAKALTNINVVTPNYSKMYDNSREYAIPSDTGHRSRQMTRNGSFSRDSSLTRSQSSLNGSGMGSRSHSLTSLNSEGYISGNDRSSRSSRVSSTNDLILRGENGEIDYKKLYEQTLVENERLKDKLRKTDEELKDTKQTLEKLTTVTSKNSLSELEKREKRAMERKLSEMEEELKQLDLLKTENQKLKDENGALIRVISKLSK</sequence>
<comment type="caution">
    <text evidence="6">The sequence shown here is derived from an EMBL/GenBank/DDBJ whole genome shotgun (WGS) entry which is preliminary data.</text>
</comment>
<evidence type="ECO:0000256" key="2">
    <source>
        <dbReference type="ARBA" id="ARBA00022737"/>
    </source>
</evidence>
<evidence type="ECO:0000259" key="5">
    <source>
        <dbReference type="Pfam" id="PF15898"/>
    </source>
</evidence>
<evidence type="ECO:0000256" key="4">
    <source>
        <dbReference type="SAM" id="MobiDB-lite"/>
    </source>
</evidence>
<dbReference type="EMBL" id="JASPKY010000127">
    <property type="protein sequence ID" value="KAK9731755.1"/>
    <property type="molecule type" value="Genomic_DNA"/>
</dbReference>
<keyword evidence="2" id="KW-0677">Repeat</keyword>
<dbReference type="InterPro" id="IPR031775">
    <property type="entry name" value="PRKG1_interact"/>
</dbReference>
<feature type="compositionally biased region" description="Polar residues" evidence="4">
    <location>
        <begin position="164"/>
        <end position="177"/>
    </location>
</feature>
<dbReference type="GO" id="GO:0019208">
    <property type="term" value="F:phosphatase regulator activity"/>
    <property type="evidence" value="ECO:0007669"/>
    <property type="project" value="TreeGrafter"/>
</dbReference>
<keyword evidence="3" id="KW-0175">Coiled coil</keyword>